<sequence>MMILAQVLLIALGVLGLQLTQAHNPDFPNALKIITDGSSEPNDTTKFTVERSYSRVDYVFIPGANCTEIRFGDRCVWKSGDKDVKDPVSIAYVTDINQLAVRQKHISVIYNEGIGTNWQFAYVVDNETGKVFATEEGEKWRGLFLKLIMVSISLSLFFLLNPFILGLLIYLVKVTRDIRSYVSNGPEAPLLP</sequence>
<dbReference type="KEGG" id="tot:TOT_040000866"/>
<feature type="chain" id="PRO_5003795830" evidence="2">
    <location>
        <begin position="23"/>
        <end position="192"/>
    </location>
</feature>
<dbReference type="OrthoDB" id="10363369at2759"/>
<dbReference type="Pfam" id="PF04385">
    <property type="entry name" value="FAINT"/>
    <property type="match status" value="1"/>
</dbReference>
<dbReference type="EMBL" id="AP011949">
    <property type="protein sequence ID" value="BAM42498.1"/>
    <property type="molecule type" value="Genomic_DNA"/>
</dbReference>
<dbReference type="VEuPathDB" id="PiroplasmaDB:TOT_040000866"/>
<keyword evidence="2" id="KW-0732">Signal</keyword>
<evidence type="ECO:0000256" key="1">
    <source>
        <dbReference type="SAM" id="Phobius"/>
    </source>
</evidence>
<gene>
    <name evidence="3" type="ORF">TOT_040000866</name>
</gene>
<evidence type="ECO:0000313" key="4">
    <source>
        <dbReference type="Proteomes" id="UP000003786"/>
    </source>
</evidence>
<organism evidence="3 4">
    <name type="scientific">Theileria orientalis strain Shintoku</name>
    <dbReference type="NCBI Taxonomy" id="869250"/>
    <lineage>
        <taxon>Eukaryota</taxon>
        <taxon>Sar</taxon>
        <taxon>Alveolata</taxon>
        <taxon>Apicomplexa</taxon>
        <taxon>Aconoidasida</taxon>
        <taxon>Piroplasmida</taxon>
        <taxon>Theileriidae</taxon>
        <taxon>Theileria</taxon>
    </lineage>
</organism>
<evidence type="ECO:0000256" key="2">
    <source>
        <dbReference type="SAM" id="SignalP"/>
    </source>
</evidence>
<dbReference type="GeneID" id="20716901"/>
<dbReference type="RefSeq" id="XP_009692799.1">
    <property type="nucleotide sequence ID" value="XM_009694504.1"/>
</dbReference>
<evidence type="ECO:0000313" key="3">
    <source>
        <dbReference type="EMBL" id="BAM42498.1"/>
    </source>
</evidence>
<accession>J7M8R3</accession>
<feature type="transmembrane region" description="Helical" evidence="1">
    <location>
        <begin position="147"/>
        <end position="172"/>
    </location>
</feature>
<name>J7M8R3_THEOR</name>
<keyword evidence="1" id="KW-0812">Transmembrane</keyword>
<keyword evidence="4" id="KW-1185">Reference proteome</keyword>
<protein>
    <submittedName>
        <fullName evidence="3">Uncharacterized protein</fullName>
    </submittedName>
</protein>
<keyword evidence="1" id="KW-1133">Transmembrane helix</keyword>
<dbReference type="AlphaFoldDB" id="J7M8R3"/>
<dbReference type="Proteomes" id="UP000003786">
    <property type="component" value="Chromosome 4"/>
</dbReference>
<feature type="signal peptide" evidence="2">
    <location>
        <begin position="1"/>
        <end position="22"/>
    </location>
</feature>
<reference evidence="3 4" key="1">
    <citation type="journal article" date="2012" name="MBio">
        <title>Comparative genome analysis of three eukaryotic parasites with differing abilities to transform leukocytes reveals key mediators of Theileria-induced leukocyte transformation.</title>
        <authorList>
            <person name="Hayashida K."/>
            <person name="Hara Y."/>
            <person name="Abe T."/>
            <person name="Yamasaki C."/>
            <person name="Toyoda A."/>
            <person name="Kosuge T."/>
            <person name="Suzuki Y."/>
            <person name="Sato Y."/>
            <person name="Kawashima S."/>
            <person name="Katayama T."/>
            <person name="Wakaguri H."/>
            <person name="Inoue N."/>
            <person name="Homma K."/>
            <person name="Tada-Umezaki M."/>
            <person name="Yagi Y."/>
            <person name="Fujii Y."/>
            <person name="Habara T."/>
            <person name="Kanehisa M."/>
            <person name="Watanabe H."/>
            <person name="Ito K."/>
            <person name="Gojobori T."/>
            <person name="Sugawara H."/>
            <person name="Imanishi T."/>
            <person name="Weir W."/>
            <person name="Gardner M."/>
            <person name="Pain A."/>
            <person name="Shiels B."/>
            <person name="Hattori M."/>
            <person name="Nene V."/>
            <person name="Sugimoto C."/>
        </authorList>
    </citation>
    <scope>NUCLEOTIDE SEQUENCE [LARGE SCALE GENOMIC DNA]</scope>
    <source>
        <strain evidence="3 4">Shintoku</strain>
    </source>
</reference>
<keyword evidence="1" id="KW-0472">Membrane</keyword>
<proteinExistence type="predicted"/>
<dbReference type="InterPro" id="IPR007480">
    <property type="entry name" value="DUF529"/>
</dbReference>